<feature type="compositionally biased region" description="Polar residues" evidence="4">
    <location>
        <begin position="1493"/>
        <end position="1507"/>
    </location>
</feature>
<feature type="compositionally biased region" description="Polar residues" evidence="4">
    <location>
        <begin position="512"/>
        <end position="537"/>
    </location>
</feature>
<evidence type="ECO:0000256" key="4">
    <source>
        <dbReference type="SAM" id="MobiDB-lite"/>
    </source>
</evidence>
<organism evidence="6 7">
    <name type="scientific">Sparus aurata</name>
    <name type="common">Gilthead sea bream</name>
    <dbReference type="NCBI Taxonomy" id="8175"/>
    <lineage>
        <taxon>Eukaryota</taxon>
        <taxon>Metazoa</taxon>
        <taxon>Chordata</taxon>
        <taxon>Craniata</taxon>
        <taxon>Vertebrata</taxon>
        <taxon>Euteleostomi</taxon>
        <taxon>Actinopterygii</taxon>
        <taxon>Neopterygii</taxon>
        <taxon>Teleostei</taxon>
        <taxon>Neoteleostei</taxon>
        <taxon>Acanthomorphata</taxon>
        <taxon>Eupercaria</taxon>
        <taxon>Spariformes</taxon>
        <taxon>Sparidae</taxon>
        <taxon>Sparus</taxon>
    </lineage>
</organism>
<accession>A0A671YMJ9</accession>
<feature type="region of interest" description="Disordered" evidence="4">
    <location>
        <begin position="591"/>
        <end position="644"/>
    </location>
</feature>
<feature type="compositionally biased region" description="Polar residues" evidence="4">
    <location>
        <begin position="1236"/>
        <end position="1248"/>
    </location>
</feature>
<dbReference type="Pfam" id="PF07894">
    <property type="entry name" value="SACK1"/>
    <property type="match status" value="1"/>
</dbReference>
<dbReference type="Gene3D" id="3.30.870.10">
    <property type="entry name" value="Endonuclease Chain A"/>
    <property type="match status" value="1"/>
</dbReference>
<feature type="compositionally biased region" description="Polar residues" evidence="4">
    <location>
        <begin position="557"/>
        <end position="566"/>
    </location>
</feature>
<feature type="domain" description="Scaffolding anchor of CK1" evidence="5">
    <location>
        <begin position="16"/>
        <end position="284"/>
    </location>
</feature>
<feature type="compositionally biased region" description="Basic and acidic residues" evidence="4">
    <location>
        <begin position="591"/>
        <end position="610"/>
    </location>
</feature>
<feature type="compositionally biased region" description="Low complexity" evidence="4">
    <location>
        <begin position="631"/>
        <end position="644"/>
    </location>
</feature>
<feature type="region of interest" description="Disordered" evidence="4">
    <location>
        <begin position="727"/>
        <end position="792"/>
    </location>
</feature>
<feature type="compositionally biased region" description="Low complexity" evidence="4">
    <location>
        <begin position="673"/>
        <end position="688"/>
    </location>
</feature>
<feature type="compositionally biased region" description="Polar residues" evidence="4">
    <location>
        <begin position="1419"/>
        <end position="1459"/>
    </location>
</feature>
<reference evidence="6" key="3">
    <citation type="submission" date="2025-09" db="UniProtKB">
        <authorList>
            <consortium name="Ensembl"/>
        </authorList>
    </citation>
    <scope>IDENTIFICATION</scope>
</reference>
<dbReference type="GO" id="GO:0005737">
    <property type="term" value="C:cytoplasm"/>
    <property type="evidence" value="ECO:0007669"/>
    <property type="project" value="UniProtKB-SubCell"/>
</dbReference>
<evidence type="ECO:0000313" key="7">
    <source>
        <dbReference type="Proteomes" id="UP000472265"/>
    </source>
</evidence>
<sequence length="1507" mass="163179">MALSQIQCLDDNHVNPRTNESKPDFLYCEDQRLALEAFLQDGREAFFKFLEARGIRGFLSDPELETFSAAVEPYDPGSELFPEDAEEDEPPLSLHYWPELSDMSIPQMDLGWPDSEGYRGVTRATIYTQPPLDGQAHIKEVVRKMIAQAQKVIGVVMDVFTDVDIFRDLLDAGFRRKVSVYILLEHITLPHFLSMCRRADMHAGHLKHLRVRCTEGSVFHTRSSTMVKGRMGHRFMFIDGDKAASGTYSFTWMSSRLDKNLITVVTGQAVDAFDKLFRTLYGTSISVDLRQVAKEPEPEPEPLPQPASVAPPSAAVARKLYNPKYALALGNPSPTSSAGDNSPKKTLSPENSRSPDIPDNKKGRQRRLKASKEAVQEPPIHPGLVDLEKASLISYLPTWPEPDPSKDVIGFINIRDANRPTQVHLQRSEMFGTSQAIKFSSPFSKPEETLPEVAMPRQLTAKPGDMNKVQLPQDKTKAQPTQLGTQTGVIKSKTEASEQKAPASGPKWDTAKTLNNEGKLHSNTPTDQDAGQNTTPHLNAHTPPKFSSKESPPMKATPSQTTNDPVPNSLPGPNAKINQTRAVVYRRDTIQSSHLHDSNTVEHTQTKTHTDSPTAAVHTQPQNSTEITPNVQSPTVSPSSTSAIISQSVTPTSLSVNNPVSITMSMTTSAGAPSSSLSPPPTSTTLTSPLPPSSPTPPVPKPRTIQLLIKESGSGEKLPELSAIRALETSTGPQAVRDEPAVGKEKGPDTVPDLPNDSGSRAGAQKDAENAGNIRDAPLHKQGGTAQDTKNNKAVRLLDDRAGMQSSAGTNIETQSDVLISGVPKAESGNIREIIPKDVEPETLTSLDCIATPQKDCEEAAQAEAKDTERALTGCEFATVPNETSKNVTQRKTLRTSAPELQTISYGGLTPETKGVLDILDSLKARKHAPGSAAHNQHISKGSAGDSTQTSPADTYVERGSLTNTVKRDPQSPSQELITKSRGSTPTPEKSLRLYHSDVHTPDLRSQAPERESSSLTAVVRTPTPDGILLSTPSPDSRTYTPDPRSFTPDIRTPTPDGYVTPRPDSALSAASDEYYECSSSPLHETVGDRAAYRSHSATEDHVSFTHTNSPNTTTLATGPACINHIATLESTDRNSCSSGSQSLSGPASVSSMSSLPEERVKVRKEGTTNEENGREVDAKGSVAERRTEEDSQETQRRGRDEAKRPADHFKQGKILTETVEKNKEAQPQVLKRKNAPNQVTQGQSSNDGAERKRLSAADLSAKRLSSEGEGPDKEKAADRAAKRSSSAVRKSSPKSSRETEGQKRLHTPPRPSRGQQPGSAGSSPSRPSRAPRPHSSNPGLGPRPWVGRQPNQAESKMLSNSNPLLDNTSPCRAPSRPPPPAAAVAAGPAPWRKQAEVSHSQQSLLTRQSLPAQGRPRTGQSPNRQSYPRPQASFLHSHSNALLNPHSSQNQTVSPQEELSQEEGKASFGFTFSRLYSIKGLKDKMSKLPAQRGSTSSAVQPRKSTS</sequence>
<feature type="region of interest" description="Disordered" evidence="4">
    <location>
        <begin position="328"/>
        <end position="382"/>
    </location>
</feature>
<feature type="compositionally biased region" description="Polar residues" evidence="4">
    <location>
        <begin position="934"/>
        <end position="953"/>
    </location>
</feature>
<dbReference type="InParanoid" id="A0A671YMJ9"/>
<feature type="region of interest" description="Disordered" evidence="4">
    <location>
        <begin position="292"/>
        <end position="311"/>
    </location>
</feature>
<dbReference type="PANTHER" id="PTHR16181">
    <property type="entry name" value="PROTEIN FAM83A-RELATED"/>
    <property type="match status" value="1"/>
</dbReference>
<feature type="compositionally biased region" description="Basic and acidic residues" evidence="4">
    <location>
        <begin position="990"/>
        <end position="1013"/>
    </location>
</feature>
<feature type="compositionally biased region" description="Pro residues" evidence="4">
    <location>
        <begin position="689"/>
        <end position="701"/>
    </location>
</feature>
<evidence type="ECO:0000259" key="5">
    <source>
        <dbReference type="Pfam" id="PF07894"/>
    </source>
</evidence>
<feature type="compositionally biased region" description="Polar residues" evidence="4">
    <location>
        <begin position="478"/>
        <end position="489"/>
    </location>
</feature>
<gene>
    <name evidence="6" type="primary">LOC115574765</name>
</gene>
<feature type="region of interest" description="Disordered" evidence="4">
    <location>
        <begin position="1132"/>
        <end position="1467"/>
    </location>
</feature>
<dbReference type="Proteomes" id="UP000472265">
    <property type="component" value="Chromosome 23"/>
</dbReference>
<feature type="compositionally biased region" description="Polar residues" evidence="4">
    <location>
        <begin position="611"/>
        <end position="630"/>
    </location>
</feature>
<dbReference type="GeneID" id="115574765"/>
<comment type="subcellular location">
    <subcellularLocation>
        <location evidence="1">Cytoplasm</location>
    </subcellularLocation>
</comment>
<keyword evidence="3" id="KW-0963">Cytoplasm</keyword>
<comment type="similarity">
    <text evidence="2">Belongs to the FAM83 family.</text>
</comment>
<proteinExistence type="inferred from homology"/>
<feature type="compositionally biased region" description="Basic and acidic residues" evidence="4">
    <location>
        <begin position="736"/>
        <end position="748"/>
    </location>
</feature>
<feature type="compositionally biased region" description="Basic and acidic residues" evidence="4">
    <location>
        <begin position="1249"/>
        <end position="1282"/>
    </location>
</feature>
<evidence type="ECO:0000256" key="2">
    <source>
        <dbReference type="ARBA" id="ARBA00006937"/>
    </source>
</evidence>
<feature type="region of interest" description="Disordered" evidence="4">
    <location>
        <begin position="1485"/>
        <end position="1507"/>
    </location>
</feature>
<feature type="compositionally biased region" description="Polar residues" evidence="4">
    <location>
        <begin position="1350"/>
        <end position="1371"/>
    </location>
</feature>
<keyword evidence="7" id="KW-1185">Reference proteome</keyword>
<feature type="compositionally biased region" description="Polar residues" evidence="4">
    <location>
        <begin position="332"/>
        <end position="354"/>
    </location>
</feature>
<feature type="region of interest" description="Disordered" evidence="4">
    <location>
        <begin position="928"/>
        <end position="1062"/>
    </location>
</feature>
<reference evidence="6" key="2">
    <citation type="submission" date="2025-08" db="UniProtKB">
        <authorList>
            <consortium name="Ensembl"/>
        </authorList>
    </citation>
    <scope>IDENTIFICATION</scope>
</reference>
<feature type="compositionally biased region" description="Polar residues" evidence="4">
    <location>
        <begin position="1398"/>
        <end position="1412"/>
    </location>
</feature>
<feature type="compositionally biased region" description="Basic and acidic residues" evidence="4">
    <location>
        <begin position="1157"/>
        <end position="1211"/>
    </location>
</feature>
<evidence type="ECO:0000256" key="3">
    <source>
        <dbReference type="ARBA" id="ARBA00022490"/>
    </source>
</evidence>
<protein>
    <submittedName>
        <fullName evidence="6">Mucin-5AC-like</fullName>
    </submittedName>
</protein>
<reference evidence="6" key="1">
    <citation type="submission" date="2021-04" db="EMBL/GenBank/DDBJ databases">
        <authorList>
            <consortium name="Wellcome Sanger Institute Data Sharing"/>
        </authorList>
    </citation>
    <scope>NUCLEOTIDE SEQUENCE [LARGE SCALE GENOMIC DNA]</scope>
</reference>
<dbReference type="GO" id="GO:0007165">
    <property type="term" value="P:signal transduction"/>
    <property type="evidence" value="ECO:0007669"/>
    <property type="project" value="TreeGrafter"/>
</dbReference>
<dbReference type="OMA" id="SPACINY"/>
<dbReference type="GeneTree" id="ENSGT00940000157932"/>
<feature type="compositionally biased region" description="Low complexity" evidence="4">
    <location>
        <begin position="1136"/>
        <end position="1152"/>
    </location>
</feature>
<dbReference type="Ensembl" id="ENSSAUT00010067635.1">
    <property type="protein sequence ID" value="ENSSAUP00010064566.1"/>
    <property type="gene ID" value="ENSSAUG00010025880.1"/>
</dbReference>
<dbReference type="FunFam" id="3.30.870.10:FF:000004">
    <property type="entry name" value="protein FAM83H isoform X2"/>
    <property type="match status" value="1"/>
</dbReference>
<feature type="compositionally biased region" description="Low complexity" evidence="4">
    <location>
        <begin position="1284"/>
        <end position="1295"/>
    </location>
</feature>
<feature type="region of interest" description="Disordered" evidence="4">
    <location>
        <begin position="665"/>
        <end position="702"/>
    </location>
</feature>
<dbReference type="GO" id="GO:0019901">
    <property type="term" value="F:protein kinase binding"/>
    <property type="evidence" value="ECO:0007669"/>
    <property type="project" value="TreeGrafter"/>
</dbReference>
<name>A0A671YMJ9_SPAAU</name>
<dbReference type="RefSeq" id="XP_030262226.1">
    <property type="nucleotide sequence ID" value="XM_030406366.1"/>
</dbReference>
<feature type="compositionally biased region" description="Low complexity" evidence="4">
    <location>
        <begin position="1313"/>
        <end position="1337"/>
    </location>
</feature>
<dbReference type="SUPFAM" id="SSF56024">
    <property type="entry name" value="Phospholipase D/nuclease"/>
    <property type="match status" value="1"/>
</dbReference>
<dbReference type="PANTHER" id="PTHR16181:SF29">
    <property type="entry name" value="PROTEIN FAM83A-RELATED"/>
    <property type="match status" value="1"/>
</dbReference>
<evidence type="ECO:0000256" key="1">
    <source>
        <dbReference type="ARBA" id="ARBA00004496"/>
    </source>
</evidence>
<dbReference type="InterPro" id="IPR050944">
    <property type="entry name" value="FAM83"/>
</dbReference>
<dbReference type="OrthoDB" id="6103632at2759"/>
<feature type="compositionally biased region" description="Polar residues" evidence="4">
    <location>
        <begin position="961"/>
        <end position="988"/>
    </location>
</feature>
<dbReference type="InterPro" id="IPR012461">
    <property type="entry name" value="SACK1"/>
</dbReference>
<evidence type="ECO:0000313" key="6">
    <source>
        <dbReference type="Ensembl" id="ENSSAUP00010064566.1"/>
    </source>
</evidence>
<feature type="region of interest" description="Disordered" evidence="4">
    <location>
        <begin position="457"/>
        <end position="577"/>
    </location>
</feature>
<feature type="compositionally biased region" description="Polar residues" evidence="4">
    <location>
        <begin position="1031"/>
        <end position="1040"/>
    </location>
</feature>